<dbReference type="STRING" id="1227493.C483_04574"/>
<keyword evidence="5" id="KW-0460">Magnesium</keyword>
<evidence type="ECO:0000256" key="4">
    <source>
        <dbReference type="ARBA" id="ARBA00022801"/>
    </source>
</evidence>
<dbReference type="SUPFAM" id="SSF56784">
    <property type="entry name" value="HAD-like"/>
    <property type="match status" value="1"/>
</dbReference>
<proteinExistence type="inferred from homology"/>
<gene>
    <name evidence="6" type="ORF">C483_04574</name>
</gene>
<dbReference type="InterPro" id="IPR006439">
    <property type="entry name" value="HAD-SF_hydro_IA"/>
</dbReference>
<dbReference type="SFLD" id="SFLDS00003">
    <property type="entry name" value="Haloacid_Dehalogenase"/>
    <property type="match status" value="1"/>
</dbReference>
<dbReference type="PANTHER" id="PTHR46470">
    <property type="entry name" value="N-ACYLNEURAMINATE-9-PHOSPHATASE"/>
    <property type="match status" value="1"/>
</dbReference>
<evidence type="ECO:0000256" key="2">
    <source>
        <dbReference type="ARBA" id="ARBA00007958"/>
    </source>
</evidence>
<comment type="caution">
    <text evidence="6">The sequence shown here is derived from an EMBL/GenBank/DDBJ whole genome shotgun (WGS) entry which is preliminary data.</text>
</comment>
<protein>
    <submittedName>
        <fullName evidence="6">HAD-superfamily hydrolase</fullName>
    </submittedName>
</protein>
<evidence type="ECO:0000256" key="1">
    <source>
        <dbReference type="ARBA" id="ARBA00001946"/>
    </source>
</evidence>
<dbReference type="InterPro" id="IPR036412">
    <property type="entry name" value="HAD-like_sf"/>
</dbReference>
<keyword evidence="7" id="KW-1185">Reference proteome</keyword>
<organism evidence="6 7">
    <name type="scientific">Natrialba hulunbeirensis JCM 10989</name>
    <dbReference type="NCBI Taxonomy" id="1227493"/>
    <lineage>
        <taxon>Archaea</taxon>
        <taxon>Methanobacteriati</taxon>
        <taxon>Methanobacteriota</taxon>
        <taxon>Stenosarchaea group</taxon>
        <taxon>Halobacteria</taxon>
        <taxon>Halobacteriales</taxon>
        <taxon>Natrialbaceae</taxon>
        <taxon>Natrialba</taxon>
    </lineage>
</organism>
<dbReference type="PATRIC" id="fig|1227493.4.peg.880"/>
<sequence>MSSGVDEEPDEWEAVFWDIGGVILDLESVQAAHAAAIEEFCERHELETPADEAVETWRTAVGECFRSRDGTEFRAAREAYAVGFEAVADEPVPREAWRPAFEETVQETIEPVPGVVEAIETLADSDLHVGVISDVDDEAGREMLAQFGVREQFDSITTSEEVGRTKPDATIFETALEKADVSPERSLMIGDRYDHDVKGAAEVGMHGVAFGAEEGPAVSYRIVSPLEVLEIVGAAGR</sequence>
<comment type="similarity">
    <text evidence="2">Belongs to the HAD-like hydrolase superfamily.</text>
</comment>
<evidence type="ECO:0000256" key="5">
    <source>
        <dbReference type="ARBA" id="ARBA00022842"/>
    </source>
</evidence>
<dbReference type="GO" id="GO:0046872">
    <property type="term" value="F:metal ion binding"/>
    <property type="evidence" value="ECO:0007669"/>
    <property type="project" value="UniProtKB-KW"/>
</dbReference>
<dbReference type="GO" id="GO:0016791">
    <property type="term" value="F:phosphatase activity"/>
    <property type="evidence" value="ECO:0007669"/>
    <property type="project" value="TreeGrafter"/>
</dbReference>
<name>M0A5U5_9EURY</name>
<dbReference type="OrthoDB" id="27736at2157"/>
<dbReference type="InterPro" id="IPR023198">
    <property type="entry name" value="PGP-like_dom2"/>
</dbReference>
<dbReference type="RefSeq" id="WP_006652161.1">
    <property type="nucleotide sequence ID" value="NZ_AOIM01000013.1"/>
</dbReference>
<evidence type="ECO:0000313" key="6">
    <source>
        <dbReference type="EMBL" id="ELY93924.1"/>
    </source>
</evidence>
<dbReference type="InterPro" id="IPR023214">
    <property type="entry name" value="HAD_sf"/>
</dbReference>
<dbReference type="Proteomes" id="UP000011519">
    <property type="component" value="Unassembled WGS sequence"/>
</dbReference>
<dbReference type="InterPro" id="IPR051400">
    <property type="entry name" value="HAD-like_hydrolase"/>
</dbReference>
<dbReference type="GO" id="GO:0044281">
    <property type="term" value="P:small molecule metabolic process"/>
    <property type="evidence" value="ECO:0007669"/>
    <property type="project" value="UniProtKB-ARBA"/>
</dbReference>
<reference evidence="6 7" key="1">
    <citation type="journal article" date="2014" name="PLoS Genet.">
        <title>Phylogenetically driven sequencing of extremely halophilic archaea reveals strategies for static and dynamic osmo-response.</title>
        <authorList>
            <person name="Becker E.A."/>
            <person name="Seitzer P.M."/>
            <person name="Tritt A."/>
            <person name="Larsen D."/>
            <person name="Krusor M."/>
            <person name="Yao A.I."/>
            <person name="Wu D."/>
            <person name="Madern D."/>
            <person name="Eisen J.A."/>
            <person name="Darling A.E."/>
            <person name="Facciotti M.T."/>
        </authorList>
    </citation>
    <scope>NUCLEOTIDE SEQUENCE [LARGE SCALE GENOMIC DNA]</scope>
    <source>
        <strain evidence="6 7">JCM 10989</strain>
    </source>
</reference>
<evidence type="ECO:0000256" key="3">
    <source>
        <dbReference type="ARBA" id="ARBA00022723"/>
    </source>
</evidence>
<accession>M0A5U5</accession>
<dbReference type="PANTHER" id="PTHR46470:SF2">
    <property type="entry name" value="GLYCERALDEHYDE 3-PHOSPHATE PHOSPHATASE"/>
    <property type="match status" value="1"/>
</dbReference>
<dbReference type="NCBIfam" id="TIGR01549">
    <property type="entry name" value="HAD-SF-IA-v1"/>
    <property type="match status" value="1"/>
</dbReference>
<keyword evidence="3" id="KW-0479">Metal-binding</keyword>
<dbReference type="Gene3D" id="3.40.50.1000">
    <property type="entry name" value="HAD superfamily/HAD-like"/>
    <property type="match status" value="1"/>
</dbReference>
<keyword evidence="4 6" id="KW-0378">Hydrolase</keyword>
<dbReference type="Gene3D" id="1.10.150.240">
    <property type="entry name" value="Putative phosphatase, domain 2"/>
    <property type="match status" value="1"/>
</dbReference>
<comment type="cofactor">
    <cofactor evidence="1">
        <name>Mg(2+)</name>
        <dbReference type="ChEBI" id="CHEBI:18420"/>
    </cofactor>
</comment>
<dbReference type="SFLD" id="SFLDG01129">
    <property type="entry name" value="C1.5:_HAD__Beta-PGM__Phosphata"/>
    <property type="match status" value="1"/>
</dbReference>
<dbReference type="Pfam" id="PF00702">
    <property type="entry name" value="Hydrolase"/>
    <property type="match status" value="1"/>
</dbReference>
<evidence type="ECO:0000313" key="7">
    <source>
        <dbReference type="Proteomes" id="UP000011519"/>
    </source>
</evidence>
<dbReference type="EMBL" id="AOIM01000013">
    <property type="protein sequence ID" value="ELY93924.1"/>
    <property type="molecule type" value="Genomic_DNA"/>
</dbReference>
<dbReference type="AlphaFoldDB" id="M0A5U5"/>